<evidence type="ECO:0000256" key="5">
    <source>
        <dbReference type="SAM" id="MobiDB-lite"/>
    </source>
</evidence>
<keyword evidence="6" id="KW-0812">Transmembrane</keyword>
<dbReference type="OrthoDB" id="8062037at2759"/>
<sequence length="193" mass="20440">MSYAPVRYQGSTGTNSSPPPESQLSLDSDFVVILAALLCALICVIGLVAVARCAWLRRSTSSSSSLSSLPPAAAANKGLKKSVLRSLPKHTFNSKSNSNSNGDCAICLTEFIEGDEIRVLPQCGHGFHVGCIDTWLGSHSSCPSCRQILVVARCTKCGGGVPASSSTNQGDCDDVDLEVGMKRREDDPHRFLP</sequence>
<dbReference type="CDD" id="cd16461">
    <property type="entry name" value="RING-H2_EL5-like"/>
    <property type="match status" value="1"/>
</dbReference>
<evidence type="ECO:0000256" key="3">
    <source>
        <dbReference type="ARBA" id="ARBA00022833"/>
    </source>
</evidence>
<keyword evidence="2 4" id="KW-0863">Zinc-finger</keyword>
<organism evidence="8 9">
    <name type="scientific">Kingdonia uniflora</name>
    <dbReference type="NCBI Taxonomy" id="39325"/>
    <lineage>
        <taxon>Eukaryota</taxon>
        <taxon>Viridiplantae</taxon>
        <taxon>Streptophyta</taxon>
        <taxon>Embryophyta</taxon>
        <taxon>Tracheophyta</taxon>
        <taxon>Spermatophyta</taxon>
        <taxon>Magnoliopsida</taxon>
        <taxon>Ranunculales</taxon>
        <taxon>Circaeasteraceae</taxon>
        <taxon>Kingdonia</taxon>
    </lineage>
</organism>
<keyword evidence="6" id="KW-0472">Membrane</keyword>
<dbReference type="InterPro" id="IPR052788">
    <property type="entry name" value="RING-type_E3_ligase_ATL"/>
</dbReference>
<evidence type="ECO:0000256" key="6">
    <source>
        <dbReference type="SAM" id="Phobius"/>
    </source>
</evidence>
<dbReference type="PANTHER" id="PTHR45798:SF97">
    <property type="entry name" value="ALCOHOL-SENSITIVE RING FINGER PROTEIN 1"/>
    <property type="match status" value="1"/>
</dbReference>
<dbReference type="Proteomes" id="UP000541444">
    <property type="component" value="Unassembled WGS sequence"/>
</dbReference>
<evidence type="ECO:0000256" key="2">
    <source>
        <dbReference type="ARBA" id="ARBA00022771"/>
    </source>
</evidence>
<evidence type="ECO:0000313" key="9">
    <source>
        <dbReference type="Proteomes" id="UP000541444"/>
    </source>
</evidence>
<reference evidence="8 9" key="1">
    <citation type="journal article" date="2020" name="IScience">
        <title>Genome Sequencing of the Endangered Kingdonia uniflora (Circaeasteraceae, Ranunculales) Reveals Potential Mechanisms of Evolutionary Specialization.</title>
        <authorList>
            <person name="Sun Y."/>
            <person name="Deng T."/>
            <person name="Zhang A."/>
            <person name="Moore M.J."/>
            <person name="Landis J.B."/>
            <person name="Lin N."/>
            <person name="Zhang H."/>
            <person name="Zhang X."/>
            <person name="Huang J."/>
            <person name="Zhang X."/>
            <person name="Sun H."/>
            <person name="Wang H."/>
        </authorList>
    </citation>
    <scope>NUCLEOTIDE SEQUENCE [LARGE SCALE GENOMIC DNA]</scope>
    <source>
        <strain evidence="8">TB1705</strain>
        <tissue evidence="8">Leaf</tissue>
    </source>
</reference>
<comment type="caution">
    <text evidence="8">The sequence shown here is derived from an EMBL/GenBank/DDBJ whole genome shotgun (WGS) entry which is preliminary data.</text>
</comment>
<evidence type="ECO:0000256" key="1">
    <source>
        <dbReference type="ARBA" id="ARBA00022723"/>
    </source>
</evidence>
<keyword evidence="3" id="KW-0862">Zinc</keyword>
<evidence type="ECO:0000259" key="7">
    <source>
        <dbReference type="PROSITE" id="PS50089"/>
    </source>
</evidence>
<keyword evidence="6" id="KW-1133">Transmembrane helix</keyword>
<dbReference type="InterPro" id="IPR013083">
    <property type="entry name" value="Znf_RING/FYVE/PHD"/>
</dbReference>
<dbReference type="InterPro" id="IPR001841">
    <property type="entry name" value="Znf_RING"/>
</dbReference>
<keyword evidence="9" id="KW-1185">Reference proteome</keyword>
<dbReference type="PANTHER" id="PTHR45798">
    <property type="entry name" value="RING-H2 FINGER PROTEIN ATL61-RELATED-RELATED"/>
    <property type="match status" value="1"/>
</dbReference>
<evidence type="ECO:0000256" key="4">
    <source>
        <dbReference type="PROSITE-ProRule" id="PRU00175"/>
    </source>
</evidence>
<keyword evidence="1" id="KW-0479">Metal-binding</keyword>
<dbReference type="SUPFAM" id="SSF57850">
    <property type="entry name" value="RING/U-box"/>
    <property type="match status" value="1"/>
</dbReference>
<dbReference type="GO" id="GO:0008270">
    <property type="term" value="F:zinc ion binding"/>
    <property type="evidence" value="ECO:0007669"/>
    <property type="project" value="UniProtKB-KW"/>
</dbReference>
<feature type="domain" description="RING-type" evidence="7">
    <location>
        <begin position="104"/>
        <end position="146"/>
    </location>
</feature>
<feature type="region of interest" description="Disordered" evidence="5">
    <location>
        <begin position="1"/>
        <end position="21"/>
    </location>
</feature>
<dbReference type="Pfam" id="PF13639">
    <property type="entry name" value="zf-RING_2"/>
    <property type="match status" value="1"/>
</dbReference>
<name>A0A7J7MHC1_9MAGN</name>
<protein>
    <recommendedName>
        <fullName evidence="7">RING-type domain-containing protein</fullName>
    </recommendedName>
</protein>
<dbReference type="Gene3D" id="3.30.40.10">
    <property type="entry name" value="Zinc/RING finger domain, C3HC4 (zinc finger)"/>
    <property type="match status" value="1"/>
</dbReference>
<dbReference type="PROSITE" id="PS50089">
    <property type="entry name" value="ZF_RING_2"/>
    <property type="match status" value="1"/>
</dbReference>
<accession>A0A7J7MHC1</accession>
<dbReference type="SMART" id="SM01197">
    <property type="entry name" value="FANCL_C"/>
    <property type="match status" value="1"/>
</dbReference>
<dbReference type="SMART" id="SM00184">
    <property type="entry name" value="RING"/>
    <property type="match status" value="1"/>
</dbReference>
<dbReference type="EMBL" id="JACGCM010001501">
    <property type="protein sequence ID" value="KAF6154286.1"/>
    <property type="molecule type" value="Genomic_DNA"/>
</dbReference>
<dbReference type="AlphaFoldDB" id="A0A7J7MHC1"/>
<evidence type="ECO:0000313" key="8">
    <source>
        <dbReference type="EMBL" id="KAF6154286.1"/>
    </source>
</evidence>
<proteinExistence type="predicted"/>
<gene>
    <name evidence="8" type="ORF">GIB67_026742</name>
</gene>
<feature type="transmembrane region" description="Helical" evidence="6">
    <location>
        <begin position="30"/>
        <end position="55"/>
    </location>
</feature>
<feature type="compositionally biased region" description="Polar residues" evidence="5">
    <location>
        <begin position="9"/>
        <end position="21"/>
    </location>
</feature>